<evidence type="ECO:0000256" key="5">
    <source>
        <dbReference type="ARBA" id="ARBA00022803"/>
    </source>
</evidence>
<evidence type="ECO:0000256" key="3">
    <source>
        <dbReference type="ARBA" id="ARBA00022737"/>
    </source>
</evidence>
<protein>
    <recommendedName>
        <fullName evidence="11">Tetratricopeptide repeat protein 30</fullName>
    </recommendedName>
</protein>
<comment type="caution">
    <text evidence="9">The sequence shown here is derived from an EMBL/GenBank/DDBJ whole genome shotgun (WGS) entry which is preliminary data.</text>
</comment>
<feature type="repeat" description="TPR" evidence="8">
    <location>
        <begin position="174"/>
        <end position="207"/>
    </location>
</feature>
<dbReference type="PANTHER" id="PTHR20931:SF0">
    <property type="entry name" value="TETRATRICOPEPTIDE REPEAT PROTEIN 30"/>
    <property type="match status" value="1"/>
</dbReference>
<gene>
    <name evidence="9" type="ORF">C9374_001642</name>
</gene>
<evidence type="ECO:0000256" key="2">
    <source>
        <dbReference type="ARBA" id="ARBA00009522"/>
    </source>
</evidence>
<accession>A0AA88KKZ5</accession>
<dbReference type="GO" id="GO:0005879">
    <property type="term" value="C:axonemal microtubule"/>
    <property type="evidence" value="ECO:0007669"/>
    <property type="project" value="TreeGrafter"/>
</dbReference>
<evidence type="ECO:0000256" key="6">
    <source>
        <dbReference type="ARBA" id="ARBA00023069"/>
    </source>
</evidence>
<keyword evidence="7" id="KW-0966">Cell projection</keyword>
<dbReference type="GO" id="GO:0120170">
    <property type="term" value="F:intraciliary transport particle B binding"/>
    <property type="evidence" value="ECO:0007669"/>
    <property type="project" value="TreeGrafter"/>
</dbReference>
<dbReference type="InterPro" id="IPR019734">
    <property type="entry name" value="TPR_rpt"/>
</dbReference>
<name>A0AA88KKZ5_NAELO</name>
<dbReference type="Pfam" id="PF13174">
    <property type="entry name" value="TPR_6"/>
    <property type="match status" value="1"/>
</dbReference>
<dbReference type="SMART" id="SM00028">
    <property type="entry name" value="TPR"/>
    <property type="match status" value="4"/>
</dbReference>
<keyword evidence="3" id="KW-0677">Repeat</keyword>
<evidence type="ECO:0008006" key="11">
    <source>
        <dbReference type="Google" id="ProtNLM"/>
    </source>
</evidence>
<evidence type="ECO:0000256" key="1">
    <source>
        <dbReference type="ARBA" id="ARBA00004138"/>
    </source>
</evidence>
<evidence type="ECO:0000256" key="8">
    <source>
        <dbReference type="PROSITE-ProRule" id="PRU00339"/>
    </source>
</evidence>
<organism evidence="9 10">
    <name type="scientific">Naegleria lovaniensis</name>
    <name type="common">Amoeba</name>
    <dbReference type="NCBI Taxonomy" id="51637"/>
    <lineage>
        <taxon>Eukaryota</taxon>
        <taxon>Discoba</taxon>
        <taxon>Heterolobosea</taxon>
        <taxon>Tetramitia</taxon>
        <taxon>Eutetramitia</taxon>
        <taxon>Vahlkampfiidae</taxon>
        <taxon>Naegleria</taxon>
    </lineage>
</organism>
<keyword evidence="4" id="KW-0970">Cilium biogenesis/degradation</keyword>
<dbReference type="PANTHER" id="PTHR20931">
    <property type="entry name" value="TETRATRICOPEPTIDE REPEAT PROTEIN 30"/>
    <property type="match status" value="1"/>
</dbReference>
<dbReference type="EMBL" id="PYSW02000013">
    <property type="protein sequence ID" value="KAG2387310.1"/>
    <property type="molecule type" value="Genomic_DNA"/>
</dbReference>
<dbReference type="GO" id="GO:0042073">
    <property type="term" value="P:intraciliary transport"/>
    <property type="evidence" value="ECO:0007669"/>
    <property type="project" value="TreeGrafter"/>
</dbReference>
<dbReference type="Proteomes" id="UP000816034">
    <property type="component" value="Unassembled WGS sequence"/>
</dbReference>
<dbReference type="Gene3D" id="1.25.40.10">
    <property type="entry name" value="Tetratricopeptide repeat domain"/>
    <property type="match status" value="2"/>
</dbReference>
<reference evidence="9 10" key="1">
    <citation type="journal article" date="2018" name="BMC Genomics">
        <title>The genome of Naegleria lovaniensis, the basis for a comparative approach to unravel pathogenicity factors of the human pathogenic amoeba N. fowleri.</title>
        <authorList>
            <person name="Liechti N."/>
            <person name="Schurch N."/>
            <person name="Bruggmann R."/>
            <person name="Wittwer M."/>
        </authorList>
    </citation>
    <scope>NUCLEOTIDE SEQUENCE [LARGE SCALE GENOMIC DNA]</scope>
    <source>
        <strain evidence="9 10">ATCC 30569</strain>
    </source>
</reference>
<proteinExistence type="inferred from homology"/>
<evidence type="ECO:0000313" key="10">
    <source>
        <dbReference type="Proteomes" id="UP000816034"/>
    </source>
</evidence>
<evidence type="ECO:0000256" key="4">
    <source>
        <dbReference type="ARBA" id="ARBA00022794"/>
    </source>
</evidence>
<evidence type="ECO:0000256" key="7">
    <source>
        <dbReference type="ARBA" id="ARBA00023273"/>
    </source>
</evidence>
<comment type="subcellular location">
    <subcellularLocation>
        <location evidence="1">Cell projection</location>
        <location evidence="1">Cilium</location>
    </subcellularLocation>
</comment>
<dbReference type="FunFam" id="1.25.40.10:FF:000186">
    <property type="entry name" value="Tetratricopeptide repeat domain 30A"/>
    <property type="match status" value="1"/>
</dbReference>
<dbReference type="Pfam" id="PF13432">
    <property type="entry name" value="TPR_16"/>
    <property type="match status" value="1"/>
</dbReference>
<comment type="similarity">
    <text evidence="2">Belongs to the TTC30/dfy-1/fleer family.</text>
</comment>
<dbReference type="InterPro" id="IPR011990">
    <property type="entry name" value="TPR-like_helical_dom_sf"/>
</dbReference>
<dbReference type="RefSeq" id="XP_044551302.1">
    <property type="nucleotide sequence ID" value="XM_044690972.1"/>
</dbReference>
<evidence type="ECO:0000313" key="9">
    <source>
        <dbReference type="EMBL" id="KAG2387310.1"/>
    </source>
</evidence>
<dbReference type="SUPFAM" id="SSF81901">
    <property type="entry name" value="HCP-like"/>
    <property type="match status" value="1"/>
</dbReference>
<dbReference type="InterPro" id="IPR039941">
    <property type="entry name" value="TT30"/>
</dbReference>
<dbReference type="AlphaFoldDB" id="A0AA88KKZ5"/>
<keyword evidence="10" id="KW-1185">Reference proteome</keyword>
<keyword evidence="6" id="KW-0969">Cilium</keyword>
<dbReference type="SUPFAM" id="SSF48452">
    <property type="entry name" value="TPR-like"/>
    <property type="match status" value="2"/>
</dbReference>
<dbReference type="GeneID" id="68094098"/>
<dbReference type="PROSITE" id="PS50005">
    <property type="entry name" value="TPR"/>
    <property type="match status" value="1"/>
</dbReference>
<dbReference type="GO" id="GO:0030992">
    <property type="term" value="C:intraciliary transport particle B"/>
    <property type="evidence" value="ECO:0007669"/>
    <property type="project" value="TreeGrafter"/>
</dbReference>
<keyword evidence="5 8" id="KW-0802">TPR repeat</keyword>
<sequence length="696" mass="80192">MNRISTAAGGRLMTSLPTTGFWGQRPGTTLNGGRPSVVRVQEGEYTKVIYTLIVEKKYEDAKQILQHQLEFFSESRAALSLLAYCDYILQNYAESAQTYEKLVKLYPTVDQYKLYQAQSLYKAGMYPEAVKACATIESEVLAEKVQKLLAACQYELDDLATTKSHAEKCIQDDPDTLVMQGCILYKEEKYDEARKNFQDALNIVEYQPHIAYNIALCYFRMKQYTPALKYMQDIIERGIREHPELSVGSNTDGFEVRSVGNSQTLRNTALIEAFNLKFAIQYQMTNYEEASEALRDMPPRTEEELDPVTLHNQGLLQMETDPNAGFKKLKHLIQHPPFPPETFGNLLLLYCKHQHYLLAADILAENSHLSFSYLSQDIYDFLEALIMAQTSPEEAFRSFDDLATKHIDKLRKLTKQLQDARMKKDSEGMTKSLREFDEALDDYMPVLMGMAKIYWDIENYPRVEEILLQSAEFCSERDVWKLNMANTYFMQANKFNEAIKFYFAIVKKKKNNLLDVHAMILANLCVSCIMVSENEDAEEWMKKIENEEQRLHRQNPNKQSLHLCIVNLVIGTLYCSKGHYEFGISRVMKSLIPYNKKIMTDTWFYAKRCFLSLFETLSKNMIVLKDQTYTDILNFLDAAAMFGKEIKTTLNPGAAGASDATNVNSSILDIDDKREEDRTVSQEARLLKRMCLRLME</sequence>